<evidence type="ECO:0000256" key="3">
    <source>
        <dbReference type="ARBA" id="ARBA00023002"/>
    </source>
</evidence>
<dbReference type="InterPro" id="IPR020904">
    <property type="entry name" value="Sc_DH/Rdtase_CS"/>
</dbReference>
<comment type="similarity">
    <text evidence="1">Belongs to the short-chain dehydrogenases/reductases (SDR) family.</text>
</comment>
<dbReference type="Pfam" id="PF00106">
    <property type="entry name" value="adh_short"/>
    <property type="match status" value="1"/>
</dbReference>
<dbReference type="Proteomes" id="UP000256645">
    <property type="component" value="Unassembled WGS sequence"/>
</dbReference>
<reference evidence="4 5" key="1">
    <citation type="journal article" date="2018" name="IMA Fungus">
        <title>IMA Genome-F 9: Draft genome sequence of Annulohypoxylon stygium, Aspergillus mulundensis, Berkeleyomyces basicola (syn. Thielaviopsis basicola), Ceratocystis smalleyi, two Cercospora beticola strains, Coleophoma cylindrospora, Fusarium fracticaudum, Phialophora cf. hyalina, and Morchella septimelata.</title>
        <authorList>
            <person name="Wingfield B.D."/>
            <person name="Bills G.F."/>
            <person name="Dong Y."/>
            <person name="Huang W."/>
            <person name="Nel W.J."/>
            <person name="Swalarsk-Parry B.S."/>
            <person name="Vaghefi N."/>
            <person name="Wilken P.M."/>
            <person name="An Z."/>
            <person name="de Beer Z.W."/>
            <person name="De Vos L."/>
            <person name="Chen L."/>
            <person name="Duong T.A."/>
            <person name="Gao Y."/>
            <person name="Hammerbacher A."/>
            <person name="Kikkert J.R."/>
            <person name="Li Y."/>
            <person name="Li H."/>
            <person name="Li K."/>
            <person name="Li Q."/>
            <person name="Liu X."/>
            <person name="Ma X."/>
            <person name="Naidoo K."/>
            <person name="Pethybridge S.J."/>
            <person name="Sun J."/>
            <person name="Steenkamp E.T."/>
            <person name="van der Nest M.A."/>
            <person name="van Wyk S."/>
            <person name="Wingfield M.J."/>
            <person name="Xiong C."/>
            <person name="Yue Q."/>
            <person name="Zhang X."/>
        </authorList>
    </citation>
    <scope>NUCLEOTIDE SEQUENCE [LARGE SCALE GENOMIC DNA]</scope>
    <source>
        <strain evidence="4 5">BP6252</strain>
    </source>
</reference>
<dbReference type="EMBL" id="PDLM01000014">
    <property type="protein sequence ID" value="RDW61945.1"/>
    <property type="molecule type" value="Genomic_DNA"/>
</dbReference>
<keyword evidence="5" id="KW-1185">Reference proteome</keyword>
<evidence type="ECO:0008006" key="6">
    <source>
        <dbReference type="Google" id="ProtNLM"/>
    </source>
</evidence>
<dbReference type="InterPro" id="IPR036291">
    <property type="entry name" value="NAD(P)-bd_dom_sf"/>
</dbReference>
<keyword evidence="3" id="KW-0560">Oxidoreductase</keyword>
<dbReference type="PROSITE" id="PS00061">
    <property type="entry name" value="ADH_SHORT"/>
    <property type="match status" value="1"/>
</dbReference>
<dbReference type="PANTHER" id="PTHR43544">
    <property type="entry name" value="SHORT-CHAIN DEHYDROGENASE/REDUCTASE"/>
    <property type="match status" value="1"/>
</dbReference>
<evidence type="ECO:0000256" key="2">
    <source>
        <dbReference type="ARBA" id="ARBA00022857"/>
    </source>
</evidence>
<dbReference type="SUPFAM" id="SSF51735">
    <property type="entry name" value="NAD(P)-binding Rossmann-fold domains"/>
    <property type="match status" value="1"/>
</dbReference>
<organism evidence="4 5">
    <name type="scientific">Coleophoma cylindrospora</name>
    <dbReference type="NCBI Taxonomy" id="1849047"/>
    <lineage>
        <taxon>Eukaryota</taxon>
        <taxon>Fungi</taxon>
        <taxon>Dikarya</taxon>
        <taxon>Ascomycota</taxon>
        <taxon>Pezizomycotina</taxon>
        <taxon>Leotiomycetes</taxon>
        <taxon>Helotiales</taxon>
        <taxon>Dermateaceae</taxon>
        <taxon>Coleophoma</taxon>
    </lineage>
</organism>
<dbReference type="OrthoDB" id="9876299at2759"/>
<dbReference type="PANTHER" id="PTHR43544:SF7">
    <property type="entry name" value="NADB-LER2"/>
    <property type="match status" value="1"/>
</dbReference>
<gene>
    <name evidence="4" type="ORF">BP6252_11378</name>
</gene>
<dbReference type="InterPro" id="IPR051468">
    <property type="entry name" value="Fungal_SecMetab_SDRs"/>
</dbReference>
<evidence type="ECO:0000313" key="5">
    <source>
        <dbReference type="Proteomes" id="UP000256645"/>
    </source>
</evidence>
<dbReference type="AlphaFoldDB" id="A0A3D8QJG0"/>
<dbReference type="InterPro" id="IPR002347">
    <property type="entry name" value="SDR_fam"/>
</dbReference>
<proteinExistence type="inferred from homology"/>
<evidence type="ECO:0000313" key="4">
    <source>
        <dbReference type="EMBL" id="RDW61945.1"/>
    </source>
</evidence>
<sequence length="189" mass="20406">MSTTVLITGANRGRAFVEEYLSHTDTTVIASVRDPSTETSTALQTIVCSHGSRLVIVKIDSLSPTDPQQAIEILKAQYEIQKLDIVIASAGIANYLGPALETPIDILQNHLVINTIAPLLLFQACWPLLKQSKQPKFVVLTSSISSISAMESLPIQATAYGVSKVGVNYIAQKLHFEHPELVTVLISPG</sequence>
<dbReference type="GO" id="GO:0005737">
    <property type="term" value="C:cytoplasm"/>
    <property type="evidence" value="ECO:0007669"/>
    <property type="project" value="TreeGrafter"/>
</dbReference>
<dbReference type="Gene3D" id="3.40.50.720">
    <property type="entry name" value="NAD(P)-binding Rossmann-like Domain"/>
    <property type="match status" value="1"/>
</dbReference>
<evidence type="ECO:0000256" key="1">
    <source>
        <dbReference type="ARBA" id="ARBA00006484"/>
    </source>
</evidence>
<protein>
    <recommendedName>
        <fullName evidence="6">Aflatoxin biosynthesis ketoreductase nor-1</fullName>
    </recommendedName>
</protein>
<keyword evidence="2" id="KW-0521">NADP</keyword>
<name>A0A3D8QJG0_9HELO</name>
<accession>A0A3D8QJG0</accession>
<comment type="caution">
    <text evidence="4">The sequence shown here is derived from an EMBL/GenBank/DDBJ whole genome shotgun (WGS) entry which is preliminary data.</text>
</comment>
<dbReference type="GO" id="GO:0016491">
    <property type="term" value="F:oxidoreductase activity"/>
    <property type="evidence" value="ECO:0007669"/>
    <property type="project" value="UniProtKB-KW"/>
</dbReference>